<dbReference type="PROSITE" id="PS51914">
    <property type="entry name" value="MRH"/>
    <property type="match status" value="2"/>
</dbReference>
<dbReference type="InterPro" id="IPR044865">
    <property type="entry name" value="MRH_dom"/>
</dbReference>
<evidence type="ECO:0000313" key="12">
    <source>
        <dbReference type="Proteomes" id="UP001107558"/>
    </source>
</evidence>
<evidence type="ECO:0000256" key="8">
    <source>
        <dbReference type="ARBA" id="ARBA00041661"/>
    </source>
</evidence>
<evidence type="ECO:0000256" key="2">
    <source>
        <dbReference type="ARBA" id="ARBA00022729"/>
    </source>
</evidence>
<dbReference type="PANTHER" id="PTHR15414:SF0">
    <property type="entry name" value="ENDOPLASMIC RETICULUM LECTIN 1"/>
    <property type="match status" value="1"/>
</dbReference>
<protein>
    <recommendedName>
        <fullName evidence="7">Endoplasmic reticulum lectin 1</fullName>
    </recommendedName>
    <alternativeName>
        <fullName evidence="8">ER lectin</fullName>
    </alternativeName>
</protein>
<evidence type="ECO:0000256" key="7">
    <source>
        <dbReference type="ARBA" id="ARBA00041108"/>
    </source>
</evidence>
<proteinExistence type="predicted"/>
<dbReference type="GO" id="GO:0005788">
    <property type="term" value="C:endoplasmic reticulum lumen"/>
    <property type="evidence" value="ECO:0007669"/>
    <property type="project" value="UniProtKB-SubCell"/>
</dbReference>
<accession>A0A9J6BWW6</accession>
<keyword evidence="2 9" id="KW-0732">Signal</keyword>
<dbReference type="SUPFAM" id="SSF50911">
    <property type="entry name" value="Mannose 6-phosphate receptor domain"/>
    <property type="match status" value="2"/>
</dbReference>
<dbReference type="Gene3D" id="2.70.130.10">
    <property type="entry name" value="Mannose-6-phosphate receptor binding domain"/>
    <property type="match status" value="2"/>
</dbReference>
<evidence type="ECO:0000256" key="9">
    <source>
        <dbReference type="SAM" id="SignalP"/>
    </source>
</evidence>
<evidence type="ECO:0000256" key="3">
    <source>
        <dbReference type="ARBA" id="ARBA00022737"/>
    </source>
</evidence>
<dbReference type="FunFam" id="2.70.130.10:FF:000001">
    <property type="entry name" value="Endoplasmic reticulum lectin 1"/>
    <property type="match status" value="1"/>
</dbReference>
<dbReference type="GO" id="GO:0030970">
    <property type="term" value="P:retrograde protein transport, ER to cytosol"/>
    <property type="evidence" value="ECO:0007669"/>
    <property type="project" value="TreeGrafter"/>
</dbReference>
<dbReference type="FunFam" id="2.70.130.10:FF:000003">
    <property type="entry name" value="Endoplasmic reticulum lectin 1"/>
    <property type="match status" value="1"/>
</dbReference>
<dbReference type="InterPro" id="IPR009011">
    <property type="entry name" value="Man6P_isomerase_rcpt-bd_dom_sf"/>
</dbReference>
<dbReference type="InterPro" id="IPR045149">
    <property type="entry name" value="OS-9-like"/>
</dbReference>
<dbReference type="GO" id="GO:0030968">
    <property type="term" value="P:endoplasmic reticulum unfolded protein response"/>
    <property type="evidence" value="ECO:0007669"/>
    <property type="project" value="InterPro"/>
</dbReference>
<dbReference type="AlphaFoldDB" id="A0A9J6BWW6"/>
<keyword evidence="5" id="KW-1015">Disulfide bond</keyword>
<comment type="subcellular location">
    <subcellularLocation>
        <location evidence="1">Endoplasmic reticulum lumen</location>
    </subcellularLocation>
</comment>
<comment type="function">
    <text evidence="6">Probable lectin that binds selectively to improperly folded lumenal proteins. May function in endoplasmic reticulum quality control and endoplasmic reticulum-associated degradation (ERAD) of both non-glycosylated proteins and glycoproteins.</text>
</comment>
<sequence>MKANIVTLLIVCYSCVSINATDFKGFDDNILFSLNFPGEILLDTSESEESIKIITQANEKYECHLPRLNTKDDSLEKTTLETSVLDYLEPLFRGDVCSYRIESYWSYEICHGNFVKQYHEERDGKTSRLQEYYLGKWNKQMTSALRTKLEVNKDEKLKYIKIDGINLAYFEVEMVDGTLCDLNNEPRMTRVLYVCYAHGKNEIYSLKETSTCNYEIIVLTPTLCLHPKYKLQENKENQINCIPLENAPKKPKSLLALEVESMKLRYQKLMDVNKGLKEAIAVFKLDSKDGKLTMELVEDVNAKHIQDIVNKLDPSNTDNSKAFTAVTPEDTSVVESFLAGKTCLTGGTGWWKYEFCYGKFVRQFHNDKFGGMTTIMLGTFDENKHKEFIDNHPDKKPKNKGKRKQITHFYSDGSMCDKTGKNRQVEVILKCNNDNGASSSSAVSLYLVEPKMCNYVLGVESQLICSIIDRVDEYGLISEDVQEILHESEKD</sequence>
<organism evidence="11 12">
    <name type="scientific">Polypedilum vanderplanki</name>
    <name type="common">Sleeping chironomid midge</name>
    <dbReference type="NCBI Taxonomy" id="319348"/>
    <lineage>
        <taxon>Eukaryota</taxon>
        <taxon>Metazoa</taxon>
        <taxon>Ecdysozoa</taxon>
        <taxon>Arthropoda</taxon>
        <taxon>Hexapoda</taxon>
        <taxon>Insecta</taxon>
        <taxon>Pterygota</taxon>
        <taxon>Neoptera</taxon>
        <taxon>Endopterygota</taxon>
        <taxon>Diptera</taxon>
        <taxon>Nematocera</taxon>
        <taxon>Chironomoidea</taxon>
        <taxon>Chironomidae</taxon>
        <taxon>Chironominae</taxon>
        <taxon>Polypedilum</taxon>
        <taxon>Polypedilum</taxon>
    </lineage>
</organism>
<name>A0A9J6BWW6_POLVA</name>
<evidence type="ECO:0000259" key="10">
    <source>
        <dbReference type="PROSITE" id="PS51914"/>
    </source>
</evidence>
<evidence type="ECO:0000256" key="1">
    <source>
        <dbReference type="ARBA" id="ARBA00004319"/>
    </source>
</evidence>
<feature type="signal peptide" evidence="9">
    <location>
        <begin position="1"/>
        <end position="20"/>
    </location>
</feature>
<evidence type="ECO:0000256" key="5">
    <source>
        <dbReference type="ARBA" id="ARBA00023157"/>
    </source>
</evidence>
<keyword evidence="4" id="KW-0256">Endoplasmic reticulum</keyword>
<dbReference type="Pfam" id="PF07915">
    <property type="entry name" value="PRKCSH"/>
    <property type="match status" value="2"/>
</dbReference>
<feature type="domain" description="MRH" evidence="10">
    <location>
        <begin position="95"/>
        <end position="226"/>
    </location>
</feature>
<feature type="chain" id="PRO_5039904869" description="Endoplasmic reticulum lectin 1" evidence="9">
    <location>
        <begin position="21"/>
        <end position="491"/>
    </location>
</feature>
<evidence type="ECO:0000256" key="4">
    <source>
        <dbReference type="ARBA" id="ARBA00022824"/>
    </source>
</evidence>
<evidence type="ECO:0000256" key="6">
    <source>
        <dbReference type="ARBA" id="ARBA00037585"/>
    </source>
</evidence>
<dbReference type="OrthoDB" id="239053at2759"/>
<dbReference type="Proteomes" id="UP001107558">
    <property type="component" value="Chromosome 2"/>
</dbReference>
<dbReference type="EMBL" id="JADBJN010000002">
    <property type="protein sequence ID" value="KAG5674441.1"/>
    <property type="molecule type" value="Genomic_DNA"/>
</dbReference>
<comment type="caution">
    <text evidence="11">The sequence shown here is derived from an EMBL/GenBank/DDBJ whole genome shotgun (WGS) entry which is preliminary data.</text>
</comment>
<evidence type="ECO:0000313" key="11">
    <source>
        <dbReference type="EMBL" id="KAG5674441.1"/>
    </source>
</evidence>
<keyword evidence="3" id="KW-0677">Repeat</keyword>
<reference evidence="11" key="1">
    <citation type="submission" date="2021-03" db="EMBL/GenBank/DDBJ databases">
        <title>Chromosome level genome of the anhydrobiotic midge Polypedilum vanderplanki.</title>
        <authorList>
            <person name="Yoshida Y."/>
            <person name="Kikawada T."/>
            <person name="Gusev O."/>
        </authorList>
    </citation>
    <scope>NUCLEOTIDE SEQUENCE</scope>
    <source>
        <strain evidence="11">NIAS01</strain>
        <tissue evidence="11">Whole body or cell culture</tissue>
    </source>
</reference>
<gene>
    <name evidence="11" type="ORF">PVAND_004412</name>
</gene>
<dbReference type="PANTHER" id="PTHR15414">
    <property type="entry name" value="OS-9-RELATED"/>
    <property type="match status" value="1"/>
</dbReference>
<dbReference type="InterPro" id="IPR012913">
    <property type="entry name" value="OS9-like_dom"/>
</dbReference>
<feature type="domain" description="MRH" evidence="10">
    <location>
        <begin position="329"/>
        <end position="467"/>
    </location>
</feature>
<keyword evidence="12" id="KW-1185">Reference proteome</keyword>